<dbReference type="EMBL" id="CADILH010000003">
    <property type="protein sequence ID" value="CAB3931778.1"/>
    <property type="molecule type" value="Genomic_DNA"/>
</dbReference>
<name>A0A6S7F453_9BURK</name>
<dbReference type="InterPro" id="IPR035093">
    <property type="entry name" value="RelE/ParE_toxin_dom_sf"/>
</dbReference>
<dbReference type="Proteomes" id="UP000494183">
    <property type="component" value="Unassembled WGS sequence"/>
</dbReference>
<reference evidence="1 2" key="1">
    <citation type="submission" date="2020-04" db="EMBL/GenBank/DDBJ databases">
        <authorList>
            <person name="De Canck E."/>
        </authorList>
    </citation>
    <scope>NUCLEOTIDE SEQUENCE [LARGE SCALE GENOMIC DNA]</scope>
    <source>
        <strain evidence="1 2">LMG 6000</strain>
    </source>
</reference>
<accession>A0A6S7F453</accession>
<dbReference type="RefSeq" id="WP_175201684.1">
    <property type="nucleotide sequence ID" value="NZ_CADILH010000003.1"/>
</dbReference>
<dbReference type="AlphaFoldDB" id="A0A6S7F453"/>
<protein>
    <recommendedName>
        <fullName evidence="3">Type II toxin-antitoxin system RelE/ParE family toxin</fullName>
    </recommendedName>
</protein>
<gene>
    <name evidence="1" type="ORF">LMG6000_02324</name>
</gene>
<dbReference type="Gene3D" id="3.30.2310.20">
    <property type="entry name" value="RelE-like"/>
    <property type="match status" value="1"/>
</dbReference>
<evidence type="ECO:0000313" key="1">
    <source>
        <dbReference type="EMBL" id="CAB3931778.1"/>
    </source>
</evidence>
<sequence>MTAKPAIKLTAHFERKLEEIEAFLTGAKVPHAFDALLDELADVVIPNLAAFPAAMGRSFLERPVRSVEAANGVARVARQLSTLSEDAELREYVYAQYLTLYARVGHRIFLLSIRHHRQLSFDFPDHWRG</sequence>
<organism evidence="1 2">
    <name type="scientific">Achromobacter insolitus</name>
    <dbReference type="NCBI Taxonomy" id="217204"/>
    <lineage>
        <taxon>Bacteria</taxon>
        <taxon>Pseudomonadati</taxon>
        <taxon>Pseudomonadota</taxon>
        <taxon>Betaproteobacteria</taxon>
        <taxon>Burkholderiales</taxon>
        <taxon>Alcaligenaceae</taxon>
        <taxon>Achromobacter</taxon>
    </lineage>
</organism>
<evidence type="ECO:0000313" key="2">
    <source>
        <dbReference type="Proteomes" id="UP000494183"/>
    </source>
</evidence>
<evidence type="ECO:0008006" key="3">
    <source>
        <dbReference type="Google" id="ProtNLM"/>
    </source>
</evidence>
<keyword evidence="2" id="KW-1185">Reference proteome</keyword>
<proteinExistence type="predicted"/>